<protein>
    <recommendedName>
        <fullName evidence="3">Molecular chaperone DnaJ</fullName>
    </recommendedName>
</protein>
<reference evidence="1" key="1">
    <citation type="submission" date="2022-06" db="EMBL/GenBank/DDBJ databases">
        <authorList>
            <person name="Holder M.E."/>
            <person name="Ajami N.J."/>
            <person name="Petrosino J.F."/>
        </authorList>
    </citation>
    <scope>NUCLEOTIDE SEQUENCE</scope>
    <source>
        <strain evidence="1">RMA 8861</strain>
    </source>
</reference>
<evidence type="ECO:0008006" key="3">
    <source>
        <dbReference type="Google" id="ProtNLM"/>
    </source>
</evidence>
<accession>A0ABY5AYV3</accession>
<keyword evidence="2" id="KW-1185">Reference proteome</keyword>
<dbReference type="RefSeq" id="WP_162925925.1">
    <property type="nucleotide sequence ID" value="NZ_CABMIZ010000015.1"/>
</dbReference>
<dbReference type="GeneID" id="303562159"/>
<proteinExistence type="predicted"/>
<name>A0ABY5AYV3_CLOSE</name>
<gene>
    <name evidence="1" type="ORF">NH397_08845</name>
</gene>
<sequence length="51" mass="5483">MNKENNNSIILCSNCNGTGKIKCNCSEDDKCFSCFGKGTFKCPICDGIGNL</sequence>
<dbReference type="EMBL" id="CP099799">
    <property type="protein sequence ID" value="USR99611.1"/>
    <property type="molecule type" value="Genomic_DNA"/>
</dbReference>
<evidence type="ECO:0000313" key="1">
    <source>
        <dbReference type="EMBL" id="USR99611.1"/>
    </source>
</evidence>
<evidence type="ECO:0000313" key="2">
    <source>
        <dbReference type="Proteomes" id="UP001055437"/>
    </source>
</evidence>
<dbReference type="Proteomes" id="UP001055437">
    <property type="component" value="Chromosome"/>
</dbReference>
<organism evidence="1 2">
    <name type="scientific">Clostridium septicum</name>
    <dbReference type="NCBI Taxonomy" id="1504"/>
    <lineage>
        <taxon>Bacteria</taxon>
        <taxon>Bacillati</taxon>
        <taxon>Bacillota</taxon>
        <taxon>Clostridia</taxon>
        <taxon>Eubacteriales</taxon>
        <taxon>Clostridiaceae</taxon>
        <taxon>Clostridium</taxon>
    </lineage>
</organism>